<dbReference type="SUPFAM" id="SSF52540">
    <property type="entry name" value="P-loop containing nucleoside triphosphate hydrolases"/>
    <property type="match status" value="1"/>
</dbReference>
<keyword evidence="3 5" id="KW-0067">ATP-binding</keyword>
<evidence type="ECO:0000256" key="2">
    <source>
        <dbReference type="ARBA" id="ARBA00022741"/>
    </source>
</evidence>
<keyword evidence="1 6" id="KW-0493">Microtubule</keyword>
<dbReference type="GO" id="GO:0003777">
    <property type="term" value="F:microtubule motor activity"/>
    <property type="evidence" value="ECO:0007669"/>
    <property type="project" value="InterPro"/>
</dbReference>
<evidence type="ECO:0000256" key="1">
    <source>
        <dbReference type="ARBA" id="ARBA00022701"/>
    </source>
</evidence>
<keyword evidence="8" id="KW-0472">Membrane</keyword>
<evidence type="ECO:0000256" key="6">
    <source>
        <dbReference type="RuleBase" id="RU000394"/>
    </source>
</evidence>
<dbReference type="InterPro" id="IPR036961">
    <property type="entry name" value="Kinesin_motor_dom_sf"/>
</dbReference>
<dbReference type="GO" id="GO:0016887">
    <property type="term" value="F:ATP hydrolysis activity"/>
    <property type="evidence" value="ECO:0007669"/>
    <property type="project" value="TreeGrafter"/>
</dbReference>
<dbReference type="Gene3D" id="3.40.850.10">
    <property type="entry name" value="Kinesin motor domain"/>
    <property type="match status" value="1"/>
</dbReference>
<evidence type="ECO:0000256" key="8">
    <source>
        <dbReference type="SAM" id="Phobius"/>
    </source>
</evidence>
<dbReference type="AlphaFoldDB" id="A0AAV2CH88"/>
<dbReference type="InterPro" id="IPR001752">
    <property type="entry name" value="Kinesin_motor_dom"/>
</dbReference>
<feature type="domain" description="Kinesin motor" evidence="9">
    <location>
        <begin position="37"/>
        <end position="274"/>
    </location>
</feature>
<feature type="transmembrane region" description="Helical" evidence="8">
    <location>
        <begin position="419"/>
        <end position="440"/>
    </location>
</feature>
<dbReference type="PANTHER" id="PTHR24115:SF1008">
    <property type="entry name" value="KINESIN-LIKE PROTEIN SUBITO"/>
    <property type="match status" value="1"/>
</dbReference>
<name>A0AAV2CH88_9ROSI</name>
<dbReference type="GO" id="GO:0005524">
    <property type="term" value="F:ATP binding"/>
    <property type="evidence" value="ECO:0007669"/>
    <property type="project" value="UniProtKB-UniRule"/>
</dbReference>
<dbReference type="SMART" id="SM00129">
    <property type="entry name" value="KISc"/>
    <property type="match status" value="1"/>
</dbReference>
<feature type="binding site" evidence="5">
    <location>
        <begin position="124"/>
        <end position="131"/>
    </location>
    <ligand>
        <name>ATP</name>
        <dbReference type="ChEBI" id="CHEBI:30616"/>
    </ligand>
</feature>
<dbReference type="InterPro" id="IPR019821">
    <property type="entry name" value="Kinesin_motor_CS"/>
</dbReference>
<keyword evidence="4 5" id="KW-0505">Motor protein</keyword>
<dbReference type="Proteomes" id="UP001497516">
    <property type="component" value="Chromosome 1"/>
</dbReference>
<dbReference type="InterPro" id="IPR027640">
    <property type="entry name" value="Kinesin-like_fam"/>
</dbReference>
<dbReference type="GO" id="GO:0007018">
    <property type="term" value="P:microtubule-based movement"/>
    <property type="evidence" value="ECO:0007669"/>
    <property type="project" value="InterPro"/>
</dbReference>
<evidence type="ECO:0000256" key="4">
    <source>
        <dbReference type="ARBA" id="ARBA00023175"/>
    </source>
</evidence>
<feature type="compositionally biased region" description="Polar residues" evidence="7">
    <location>
        <begin position="1"/>
        <end position="18"/>
    </location>
</feature>
<dbReference type="GO" id="GO:0005874">
    <property type="term" value="C:microtubule"/>
    <property type="evidence" value="ECO:0007669"/>
    <property type="project" value="UniProtKB-KW"/>
</dbReference>
<feature type="transmembrane region" description="Helical" evidence="8">
    <location>
        <begin position="452"/>
        <end position="474"/>
    </location>
</feature>
<dbReference type="PROSITE" id="PS00411">
    <property type="entry name" value="KINESIN_MOTOR_1"/>
    <property type="match status" value="1"/>
</dbReference>
<evidence type="ECO:0000256" key="5">
    <source>
        <dbReference type="PROSITE-ProRule" id="PRU00283"/>
    </source>
</evidence>
<accession>A0AAV2CH88</accession>
<dbReference type="PRINTS" id="PR00380">
    <property type="entry name" value="KINESINHEAVY"/>
</dbReference>
<evidence type="ECO:0000313" key="10">
    <source>
        <dbReference type="EMBL" id="CAL1355556.1"/>
    </source>
</evidence>
<sequence length="610" mass="68232">MESAASPNNTVPENSPANPTMLDDPSAPTSKAQPVETIKFFVRIKPSRSDTGDISILAEDSHSVTISPSPLPEDQKKKSKPKVHKGFAHVFTQDSSQNEVYVNMVQPMVDDLLQGRSGMLVALGPSDSGKSHTLFGTLSEPGMFPLALQQILDQSRSFYLSIFEIYSDSGMVENIRDLIPEELDFAFEITTQGVREVVVPNAKMVSTLIASAISKRATTTTNSYNQSSRAHCIVTVRMAVDQRAEVSSGQSGDARLTIVDLAGAERGNRTEIQGADLPKSNFINNVPMIIDLCCGLRGFLGHQKNPQEPLQKHCQLSMLLTVKPTVEDYLDTACLLTQVSRYLKSDEYPSVIEMADWKWLPSTLPKKLAAPTSRSLFFEIFKRVPDTFFWMIVSLLCYGGHIYLFRFTRLHRDHLHPQWGWIFVAFLLGLLIVAFFLSVSKWRKGCILRRRYGYIAKTVGFFAGVLLSSSYIWLGESSANYCFFLLLLIIILTVAFLAIRPSTDFNVVNGLMTSLITYTLRVMKNQLKCYPHCHEDTNLDYRRPFPYIIIVGCIIVVLLRNYFESRALKADEEAAERAGAARNKRDPGCGEWIKTVCKSKKADQSSASNN</sequence>
<evidence type="ECO:0000256" key="3">
    <source>
        <dbReference type="ARBA" id="ARBA00022840"/>
    </source>
</evidence>
<evidence type="ECO:0000259" key="9">
    <source>
        <dbReference type="PROSITE" id="PS50067"/>
    </source>
</evidence>
<evidence type="ECO:0000256" key="7">
    <source>
        <dbReference type="SAM" id="MobiDB-lite"/>
    </source>
</evidence>
<feature type="transmembrane region" description="Helical" evidence="8">
    <location>
        <begin position="545"/>
        <end position="563"/>
    </location>
</feature>
<evidence type="ECO:0000313" key="11">
    <source>
        <dbReference type="Proteomes" id="UP001497516"/>
    </source>
</evidence>
<dbReference type="Pfam" id="PF00225">
    <property type="entry name" value="Kinesin"/>
    <property type="match status" value="1"/>
</dbReference>
<keyword evidence="8" id="KW-1133">Transmembrane helix</keyword>
<keyword evidence="2 5" id="KW-0547">Nucleotide-binding</keyword>
<gene>
    <name evidence="10" type="ORF">LTRI10_LOCUS3310</name>
</gene>
<dbReference type="PANTHER" id="PTHR24115">
    <property type="entry name" value="KINESIN-RELATED"/>
    <property type="match status" value="1"/>
</dbReference>
<reference evidence="10 11" key="1">
    <citation type="submission" date="2024-04" db="EMBL/GenBank/DDBJ databases">
        <authorList>
            <person name="Fracassetti M."/>
        </authorList>
    </citation>
    <scope>NUCLEOTIDE SEQUENCE [LARGE SCALE GENOMIC DNA]</scope>
</reference>
<keyword evidence="8" id="KW-0812">Transmembrane</keyword>
<protein>
    <recommendedName>
        <fullName evidence="6">Kinesin-like protein</fullName>
    </recommendedName>
</protein>
<feature type="transmembrane region" description="Helical" evidence="8">
    <location>
        <begin position="388"/>
        <end position="407"/>
    </location>
</feature>
<dbReference type="InterPro" id="IPR027417">
    <property type="entry name" value="P-loop_NTPase"/>
</dbReference>
<dbReference type="PROSITE" id="PS50067">
    <property type="entry name" value="KINESIN_MOTOR_2"/>
    <property type="match status" value="1"/>
</dbReference>
<proteinExistence type="inferred from homology"/>
<keyword evidence="11" id="KW-1185">Reference proteome</keyword>
<dbReference type="GO" id="GO:0008017">
    <property type="term" value="F:microtubule binding"/>
    <property type="evidence" value="ECO:0007669"/>
    <property type="project" value="InterPro"/>
</dbReference>
<dbReference type="EMBL" id="OZ034813">
    <property type="protein sequence ID" value="CAL1355556.1"/>
    <property type="molecule type" value="Genomic_DNA"/>
</dbReference>
<comment type="similarity">
    <text evidence="5 6">Belongs to the TRAFAC class myosin-kinesin ATPase superfamily. Kinesin family.</text>
</comment>
<organism evidence="10 11">
    <name type="scientific">Linum trigynum</name>
    <dbReference type="NCBI Taxonomy" id="586398"/>
    <lineage>
        <taxon>Eukaryota</taxon>
        <taxon>Viridiplantae</taxon>
        <taxon>Streptophyta</taxon>
        <taxon>Embryophyta</taxon>
        <taxon>Tracheophyta</taxon>
        <taxon>Spermatophyta</taxon>
        <taxon>Magnoliopsida</taxon>
        <taxon>eudicotyledons</taxon>
        <taxon>Gunneridae</taxon>
        <taxon>Pentapetalae</taxon>
        <taxon>rosids</taxon>
        <taxon>fabids</taxon>
        <taxon>Malpighiales</taxon>
        <taxon>Linaceae</taxon>
        <taxon>Linum</taxon>
    </lineage>
</organism>
<feature type="transmembrane region" description="Helical" evidence="8">
    <location>
        <begin position="481"/>
        <end position="499"/>
    </location>
</feature>
<feature type="region of interest" description="Disordered" evidence="7">
    <location>
        <begin position="1"/>
        <end position="35"/>
    </location>
</feature>
<feature type="region of interest" description="Disordered" evidence="7">
    <location>
        <begin position="60"/>
        <end position="82"/>
    </location>
</feature>
<dbReference type="GO" id="GO:0005871">
    <property type="term" value="C:kinesin complex"/>
    <property type="evidence" value="ECO:0007669"/>
    <property type="project" value="TreeGrafter"/>
</dbReference>
<dbReference type="GO" id="GO:0005634">
    <property type="term" value="C:nucleus"/>
    <property type="evidence" value="ECO:0007669"/>
    <property type="project" value="TreeGrafter"/>
</dbReference>